<dbReference type="GO" id="GO:1990238">
    <property type="term" value="F:double-stranded DNA endonuclease activity"/>
    <property type="evidence" value="ECO:0007669"/>
    <property type="project" value="TreeGrafter"/>
</dbReference>
<dbReference type="InterPro" id="IPR006842">
    <property type="entry name" value="Transposase_31"/>
</dbReference>
<dbReference type="EMBL" id="CP045810">
    <property type="protein sequence ID" value="QHN38066.1"/>
    <property type="molecule type" value="Genomic_DNA"/>
</dbReference>
<dbReference type="Pfam" id="PF04754">
    <property type="entry name" value="Transposase_31"/>
    <property type="match status" value="1"/>
</dbReference>
<sequence length="335" mass="36930">MATDGEASAGGQPHDGLFRLVFSDPEHAGSELRSVLPQDLAARIDLDGLVLQEGTFVDEVLRHRQTDVLFATTVSGRDAYLYVLIEHQSSPDPLMAFRMLVYMVRIWERHLARHAASSGRRPLPLIVPLVIYQGRRRWSAVTDIAGLLDIDDGLGEAARDLIPRFRFLLDDLTEVDAAALRARPLTSTARVAFALFANATDDPDVTRWLKDWIEDLSEIDRQRLVGVFSYILRVSVTPVDVLVRFAATVGPVAEEVAMTTADQLIAQGEARGEARGIVQGIASGRASLLIDMLTLKFGELDAEVRGRIEHATTEQIGEWSIRLVRGAGSVEQIID</sequence>
<protein>
    <submittedName>
        <fullName evidence="2">Transposase</fullName>
    </submittedName>
</protein>
<dbReference type="InterPro" id="IPR051699">
    <property type="entry name" value="Rpn/YhgA-like_nuclease"/>
</dbReference>
<dbReference type="RefSeq" id="WP_005188888.1">
    <property type="nucleotide sequence ID" value="NZ_CP045804.1"/>
</dbReference>
<evidence type="ECO:0000313" key="2">
    <source>
        <dbReference type="EMBL" id="QHN38066.1"/>
    </source>
</evidence>
<dbReference type="AlphaFoldDB" id="A0A857M6W4"/>
<organism evidence="2">
    <name type="scientific">Gordonia amarae</name>
    <dbReference type="NCBI Taxonomy" id="36821"/>
    <lineage>
        <taxon>Bacteria</taxon>
        <taxon>Bacillati</taxon>
        <taxon>Actinomycetota</taxon>
        <taxon>Actinomycetes</taxon>
        <taxon>Mycobacteriales</taxon>
        <taxon>Gordoniaceae</taxon>
        <taxon>Gordonia</taxon>
    </lineage>
</organism>
<evidence type="ECO:0000259" key="1">
    <source>
        <dbReference type="Pfam" id="PF04754"/>
    </source>
</evidence>
<reference evidence="2" key="1">
    <citation type="journal article" date="2021" name="Nat. Microbiol.">
        <title>Cocultivation of an ultrasmall environmental parasitic bacterium with lytic ability against bacteria associated with wastewater foams.</title>
        <authorList>
            <person name="Batinovic S."/>
            <person name="Rose J.J.A."/>
            <person name="Ratcliffe J."/>
            <person name="Seviour R.J."/>
            <person name="Petrovski S."/>
        </authorList>
    </citation>
    <scope>NUCLEOTIDE SEQUENCE</scope>
    <source>
        <strain evidence="2">CON44</strain>
    </source>
</reference>
<dbReference type="PANTHER" id="PTHR34611">
    <property type="match status" value="1"/>
</dbReference>
<proteinExistence type="predicted"/>
<gene>
    <name evidence="2" type="ORF">GII30_01670</name>
</gene>
<dbReference type="PANTHER" id="PTHR34611:SF2">
    <property type="entry name" value="INACTIVE RECOMBINATION-PROMOTING NUCLEASE-LIKE PROTEIN RPNE-RELATED"/>
    <property type="match status" value="1"/>
</dbReference>
<accession>A0A857M6W4</accession>
<dbReference type="GO" id="GO:0006310">
    <property type="term" value="P:DNA recombination"/>
    <property type="evidence" value="ECO:0007669"/>
    <property type="project" value="TreeGrafter"/>
</dbReference>
<feature type="domain" description="Transposase (putative) YhgA-like" evidence="1">
    <location>
        <begin position="12"/>
        <end position="220"/>
    </location>
</feature>
<name>A0A857M6W4_9ACTN</name>